<dbReference type="PANTHER" id="PTHR33508">
    <property type="entry name" value="UPF0056 MEMBRANE PROTEIN YHCE"/>
    <property type="match status" value="1"/>
</dbReference>
<comment type="similarity">
    <text evidence="2 7">Belongs to the UPF0056 (MarC) family.</text>
</comment>
<feature type="transmembrane region" description="Helical" evidence="7">
    <location>
        <begin position="45"/>
        <end position="67"/>
    </location>
</feature>
<feature type="transmembrane region" description="Helical" evidence="7">
    <location>
        <begin position="172"/>
        <end position="193"/>
    </location>
</feature>
<dbReference type="GO" id="GO:0005886">
    <property type="term" value="C:plasma membrane"/>
    <property type="evidence" value="ECO:0007669"/>
    <property type="project" value="UniProtKB-SubCell"/>
</dbReference>
<comment type="subcellular location">
    <subcellularLocation>
        <location evidence="1 7">Cell membrane</location>
        <topology evidence="1 7">Multi-pass membrane protein</topology>
    </subcellularLocation>
</comment>
<dbReference type="EMBL" id="JAKNDN010000017">
    <property type="protein sequence ID" value="MCG4960127.1"/>
    <property type="molecule type" value="Genomic_DNA"/>
</dbReference>
<keyword evidence="4 7" id="KW-0812">Transmembrane</keyword>
<dbReference type="Proteomes" id="UP001199750">
    <property type="component" value="Unassembled WGS sequence"/>
</dbReference>
<evidence type="ECO:0000313" key="12">
    <source>
        <dbReference type="EMBL" id="RGY04861.1"/>
    </source>
</evidence>
<evidence type="ECO:0000313" key="11">
    <source>
        <dbReference type="EMBL" id="RGV28640.1"/>
    </source>
</evidence>
<feature type="transmembrane region" description="Helical" evidence="7">
    <location>
        <begin position="105"/>
        <end position="127"/>
    </location>
</feature>
<name>A0A1Y4A6W9_9BACT</name>
<reference evidence="13 14" key="1">
    <citation type="submission" date="2018-08" db="EMBL/GenBank/DDBJ databases">
        <title>A genome reference for cultivated species of the human gut microbiota.</title>
        <authorList>
            <person name="Zou Y."/>
            <person name="Xue W."/>
            <person name="Luo G."/>
        </authorList>
    </citation>
    <scope>NUCLEOTIDE SEQUENCE [LARGE SCALE GENOMIC DNA]</scope>
    <source>
        <strain evidence="11 13">AF14-6AC</strain>
        <strain evidence="10 14">AF16-14</strain>
        <strain evidence="12 15">OF03-11</strain>
    </source>
</reference>
<evidence type="ECO:0000313" key="13">
    <source>
        <dbReference type="Proteomes" id="UP000283426"/>
    </source>
</evidence>
<organism evidence="10 14">
    <name type="scientific">Odoribacter splanchnicus</name>
    <dbReference type="NCBI Taxonomy" id="28118"/>
    <lineage>
        <taxon>Bacteria</taxon>
        <taxon>Pseudomonadati</taxon>
        <taxon>Bacteroidota</taxon>
        <taxon>Bacteroidia</taxon>
        <taxon>Bacteroidales</taxon>
        <taxon>Odoribacteraceae</taxon>
        <taxon>Odoribacter</taxon>
    </lineage>
</organism>
<protein>
    <recommendedName>
        <fullName evidence="7">UPF0056 membrane protein</fullName>
    </recommendedName>
</protein>
<keyword evidence="6 7" id="KW-0472">Membrane</keyword>
<dbReference type="Pfam" id="PF01914">
    <property type="entry name" value="MarC"/>
    <property type="match status" value="1"/>
</dbReference>
<dbReference type="Proteomes" id="UP000283426">
    <property type="component" value="Unassembled WGS sequence"/>
</dbReference>
<dbReference type="EMBL" id="QRYW01000008">
    <property type="protein sequence ID" value="RGV28640.1"/>
    <property type="molecule type" value="Genomic_DNA"/>
</dbReference>
<dbReference type="RefSeq" id="WP_013612256.1">
    <property type="nucleotide sequence ID" value="NZ_BAABYK010000001.1"/>
</dbReference>
<reference evidence="8" key="2">
    <citation type="submission" date="2022-01" db="EMBL/GenBank/DDBJ databases">
        <title>Collection of gut derived symbiotic bacterial strains cultured from healthy donors.</title>
        <authorList>
            <person name="Lin H."/>
            <person name="Kohout C."/>
            <person name="Waligurski E."/>
            <person name="Pamer E.G."/>
        </authorList>
    </citation>
    <scope>NUCLEOTIDE SEQUENCE</scope>
    <source>
        <strain evidence="8">DFI.1.149</strain>
    </source>
</reference>
<evidence type="ECO:0000313" key="10">
    <source>
        <dbReference type="EMBL" id="RGU56143.1"/>
    </source>
</evidence>
<evidence type="ECO:0000313" key="8">
    <source>
        <dbReference type="EMBL" id="MCG4960127.1"/>
    </source>
</evidence>
<evidence type="ECO:0000313" key="9">
    <source>
        <dbReference type="EMBL" id="MDB9224202.1"/>
    </source>
</evidence>
<dbReference type="Proteomes" id="UP000284243">
    <property type="component" value="Unassembled WGS sequence"/>
</dbReference>
<feature type="transmembrane region" description="Helical" evidence="7">
    <location>
        <begin position="73"/>
        <end position="93"/>
    </location>
</feature>
<keyword evidence="3" id="KW-1003">Cell membrane</keyword>
<feature type="transmembrane region" description="Helical" evidence="7">
    <location>
        <begin position="133"/>
        <end position="151"/>
    </location>
</feature>
<evidence type="ECO:0000256" key="3">
    <source>
        <dbReference type="ARBA" id="ARBA00022475"/>
    </source>
</evidence>
<dbReference type="Proteomes" id="UP001212263">
    <property type="component" value="Unassembled WGS sequence"/>
</dbReference>
<evidence type="ECO:0000256" key="4">
    <source>
        <dbReference type="ARBA" id="ARBA00022692"/>
    </source>
</evidence>
<evidence type="ECO:0000256" key="6">
    <source>
        <dbReference type="ARBA" id="ARBA00023136"/>
    </source>
</evidence>
<dbReference type="EMBL" id="JAQMRD010000021">
    <property type="protein sequence ID" value="MDB9224202.1"/>
    <property type="molecule type" value="Genomic_DNA"/>
</dbReference>
<evidence type="ECO:0000256" key="2">
    <source>
        <dbReference type="ARBA" id="ARBA00009784"/>
    </source>
</evidence>
<dbReference type="GeneID" id="61275288"/>
<sequence>MDLHLSIKEIFTAFMVLFAVIDITGSTPIIINLNATGKQVQAGKAALISYAVMITFLFAGDALLQLFNVDISSFAIAGALVLLVLAVEMIFSVEIFRNDGPAGSVTIVPVVFPLIAGAGTLTTTLSLRAECHLSNLILAISLNMLLVYLVLRNAYLVERILGKSGVYVLRKFFGIILLAMSVRLFISNLSMLLNSFSR</sequence>
<keyword evidence="5 7" id="KW-1133">Transmembrane helix</keyword>
<dbReference type="EMBL" id="QSCO01000021">
    <property type="protein sequence ID" value="RGY04861.1"/>
    <property type="molecule type" value="Genomic_DNA"/>
</dbReference>
<comment type="caution">
    <text evidence="10">The sequence shown here is derived from an EMBL/GenBank/DDBJ whole genome shotgun (WGS) entry which is preliminary data.</text>
</comment>
<reference evidence="9" key="3">
    <citation type="submission" date="2023-01" db="EMBL/GenBank/DDBJ databases">
        <title>Human gut microbiome strain richness.</title>
        <authorList>
            <person name="Chen-Liaw A."/>
        </authorList>
    </citation>
    <scope>NUCLEOTIDE SEQUENCE</scope>
    <source>
        <strain evidence="9">RTP21484st1_B7_RTP21484_190118</strain>
    </source>
</reference>
<dbReference type="PANTHER" id="PTHR33508:SF1">
    <property type="entry name" value="UPF0056 MEMBRANE PROTEIN YHCE"/>
    <property type="match status" value="1"/>
</dbReference>
<evidence type="ECO:0000256" key="7">
    <source>
        <dbReference type="RuleBase" id="RU362048"/>
    </source>
</evidence>
<accession>A0A1Y4A6W9</accession>
<feature type="transmembrane region" description="Helical" evidence="7">
    <location>
        <begin position="12"/>
        <end position="33"/>
    </location>
</feature>
<dbReference type="Proteomes" id="UP000284434">
    <property type="component" value="Unassembled WGS sequence"/>
</dbReference>
<dbReference type="InterPro" id="IPR002771">
    <property type="entry name" value="Multi_antbiot-R_MarC"/>
</dbReference>
<gene>
    <name evidence="11" type="ORF">DWW24_05255</name>
    <name evidence="10" type="ORF">DWW57_10325</name>
    <name evidence="12" type="ORF">DXA53_14215</name>
    <name evidence="8" type="ORF">L0P03_09725</name>
    <name evidence="9" type="ORF">PN645_14470</name>
</gene>
<evidence type="ECO:0000256" key="5">
    <source>
        <dbReference type="ARBA" id="ARBA00022989"/>
    </source>
</evidence>
<dbReference type="AlphaFoldDB" id="A0A1Y4A6W9"/>
<proteinExistence type="inferred from homology"/>
<evidence type="ECO:0000256" key="1">
    <source>
        <dbReference type="ARBA" id="ARBA00004651"/>
    </source>
</evidence>
<evidence type="ECO:0000313" key="14">
    <source>
        <dbReference type="Proteomes" id="UP000284243"/>
    </source>
</evidence>
<dbReference type="EMBL" id="QRYC01000012">
    <property type="protein sequence ID" value="RGU56143.1"/>
    <property type="molecule type" value="Genomic_DNA"/>
</dbReference>
<evidence type="ECO:0000313" key="15">
    <source>
        <dbReference type="Proteomes" id="UP000284434"/>
    </source>
</evidence>